<evidence type="ECO:0000313" key="3">
    <source>
        <dbReference type="Proteomes" id="UP000288805"/>
    </source>
</evidence>
<sequence>MCSTEAKGFVLVFLEGKDCLGGWGIVARKLRNLGVTLGSQVSRGALFFAGQSKERTLTRVSFGVSFADKVKKGLEVLGKAVWFQMGEKEVATRKVEKKQDVKAEEEEEEEGADPHAIKGVREEV</sequence>
<organism evidence="2 3">
    <name type="scientific">Vitis vinifera</name>
    <name type="common">Grape</name>
    <dbReference type="NCBI Taxonomy" id="29760"/>
    <lineage>
        <taxon>Eukaryota</taxon>
        <taxon>Viridiplantae</taxon>
        <taxon>Streptophyta</taxon>
        <taxon>Embryophyta</taxon>
        <taxon>Tracheophyta</taxon>
        <taxon>Spermatophyta</taxon>
        <taxon>Magnoliopsida</taxon>
        <taxon>eudicotyledons</taxon>
        <taxon>Gunneridae</taxon>
        <taxon>Pentapetalae</taxon>
        <taxon>rosids</taxon>
        <taxon>Vitales</taxon>
        <taxon>Vitaceae</taxon>
        <taxon>Viteae</taxon>
        <taxon>Vitis</taxon>
    </lineage>
</organism>
<reference evidence="2 3" key="1">
    <citation type="journal article" date="2018" name="PLoS Genet.">
        <title>Population sequencing reveals clonal diversity and ancestral inbreeding in the grapevine cultivar Chardonnay.</title>
        <authorList>
            <person name="Roach M.J."/>
            <person name="Johnson D.L."/>
            <person name="Bohlmann J."/>
            <person name="van Vuuren H.J."/>
            <person name="Jones S.J."/>
            <person name="Pretorius I.S."/>
            <person name="Schmidt S.A."/>
            <person name="Borneman A.R."/>
        </authorList>
    </citation>
    <scope>NUCLEOTIDE SEQUENCE [LARGE SCALE GENOMIC DNA]</scope>
    <source>
        <strain evidence="3">cv. Chardonnay</strain>
        <tissue evidence="2">Leaf</tissue>
    </source>
</reference>
<comment type="caution">
    <text evidence="2">The sequence shown here is derived from an EMBL/GenBank/DDBJ whole genome shotgun (WGS) entry which is preliminary data.</text>
</comment>
<evidence type="ECO:0000256" key="1">
    <source>
        <dbReference type="SAM" id="MobiDB-lite"/>
    </source>
</evidence>
<dbReference type="EMBL" id="QGNW01002585">
    <property type="protein sequence ID" value="RVW16801.1"/>
    <property type="molecule type" value="Genomic_DNA"/>
</dbReference>
<feature type="region of interest" description="Disordered" evidence="1">
    <location>
        <begin position="93"/>
        <end position="124"/>
    </location>
</feature>
<name>A0A438C0P3_VITVI</name>
<feature type="compositionally biased region" description="Basic and acidic residues" evidence="1">
    <location>
        <begin position="93"/>
        <end position="102"/>
    </location>
</feature>
<dbReference type="Proteomes" id="UP000288805">
    <property type="component" value="Unassembled WGS sequence"/>
</dbReference>
<accession>A0A438C0P3</accession>
<evidence type="ECO:0000313" key="2">
    <source>
        <dbReference type="EMBL" id="RVW16801.1"/>
    </source>
</evidence>
<dbReference type="AlphaFoldDB" id="A0A438C0P3"/>
<gene>
    <name evidence="2" type="ORF">CK203_076416</name>
</gene>
<feature type="compositionally biased region" description="Basic and acidic residues" evidence="1">
    <location>
        <begin position="112"/>
        <end position="124"/>
    </location>
</feature>
<proteinExistence type="predicted"/>
<protein>
    <submittedName>
        <fullName evidence="2">Uncharacterized protein</fullName>
    </submittedName>
</protein>